<gene>
    <name evidence="2" type="ORF">S01H4_54515</name>
</gene>
<feature type="domain" description="DUF4268" evidence="1">
    <location>
        <begin position="20"/>
        <end position="158"/>
    </location>
</feature>
<dbReference type="InterPro" id="IPR025364">
    <property type="entry name" value="DUF4268"/>
</dbReference>
<comment type="caution">
    <text evidence="2">The sequence shown here is derived from an EMBL/GenBank/DDBJ whole genome shotgun (WGS) entry which is preliminary data.</text>
</comment>
<dbReference type="AlphaFoldDB" id="X1EYR8"/>
<evidence type="ECO:0000313" key="2">
    <source>
        <dbReference type="EMBL" id="GAH13753.1"/>
    </source>
</evidence>
<evidence type="ECO:0000259" key="1">
    <source>
        <dbReference type="Pfam" id="PF14088"/>
    </source>
</evidence>
<dbReference type="Pfam" id="PF14088">
    <property type="entry name" value="DUF4268"/>
    <property type="match status" value="1"/>
</dbReference>
<sequence length="165" mass="19840">TPKIPEKVEKKPLTPSQEKYRKFWTGLIEEFKRRNPGITKRETGKQHWFSIGCFGIGGIHLEWAFNVGYEKKSSWLGTEIHFEKNDREFNHKITEYFENKKDELEEKIGEKLVFQKEWIKNGTWSRIYSKKNAEVITDEVKEWAVDRMGKFYDVFKPLLEEYLKK</sequence>
<reference evidence="2" key="1">
    <citation type="journal article" date="2014" name="Front. Microbiol.">
        <title>High frequency of phylogenetically diverse reductive dehalogenase-homologous genes in deep subseafloor sedimentary metagenomes.</title>
        <authorList>
            <person name="Kawai M."/>
            <person name="Futagami T."/>
            <person name="Toyoda A."/>
            <person name="Takaki Y."/>
            <person name="Nishi S."/>
            <person name="Hori S."/>
            <person name="Arai W."/>
            <person name="Tsubouchi T."/>
            <person name="Morono Y."/>
            <person name="Uchiyama I."/>
            <person name="Ito T."/>
            <person name="Fujiyama A."/>
            <person name="Inagaki F."/>
            <person name="Takami H."/>
        </authorList>
    </citation>
    <scope>NUCLEOTIDE SEQUENCE</scope>
    <source>
        <strain evidence="2">Expedition CK06-06</strain>
    </source>
</reference>
<feature type="non-terminal residue" evidence="2">
    <location>
        <position position="1"/>
    </location>
</feature>
<dbReference type="EMBL" id="BART01031380">
    <property type="protein sequence ID" value="GAH13753.1"/>
    <property type="molecule type" value="Genomic_DNA"/>
</dbReference>
<proteinExistence type="predicted"/>
<protein>
    <recommendedName>
        <fullName evidence="1">DUF4268 domain-containing protein</fullName>
    </recommendedName>
</protein>
<organism evidence="2">
    <name type="scientific">marine sediment metagenome</name>
    <dbReference type="NCBI Taxonomy" id="412755"/>
    <lineage>
        <taxon>unclassified sequences</taxon>
        <taxon>metagenomes</taxon>
        <taxon>ecological metagenomes</taxon>
    </lineage>
</organism>
<accession>X1EYR8</accession>
<name>X1EYR8_9ZZZZ</name>